<name>A0A2S2C775_9NOCA</name>
<dbReference type="KEGG" id="roz:CBI38_34825"/>
<dbReference type="Gene3D" id="1.10.540.10">
    <property type="entry name" value="Acyl-CoA dehydrogenase/oxidase, N-terminal domain"/>
    <property type="match status" value="1"/>
</dbReference>
<feature type="domain" description="Acyl-CoA oxidase/dehydrogenase middle" evidence="13">
    <location>
        <begin position="130"/>
        <end position="225"/>
    </location>
</feature>
<dbReference type="InterPro" id="IPR009075">
    <property type="entry name" value="AcylCo_DH/oxidase_C"/>
</dbReference>
<keyword evidence="16" id="KW-1185">Reference proteome</keyword>
<evidence type="ECO:0000256" key="9">
    <source>
        <dbReference type="ARBA" id="ARBA00042660"/>
    </source>
</evidence>
<dbReference type="Gene3D" id="1.20.140.10">
    <property type="entry name" value="Butyryl-CoA Dehydrogenase, subunit A, domain 3"/>
    <property type="match status" value="1"/>
</dbReference>
<dbReference type="Proteomes" id="UP000245711">
    <property type="component" value="Plasmid pRB98"/>
</dbReference>
<dbReference type="SUPFAM" id="SSF56645">
    <property type="entry name" value="Acyl-CoA dehydrogenase NM domain-like"/>
    <property type="match status" value="1"/>
</dbReference>
<dbReference type="InterPro" id="IPR050741">
    <property type="entry name" value="Acyl-CoA_dehydrogenase"/>
</dbReference>
<evidence type="ECO:0000256" key="4">
    <source>
        <dbReference type="ARBA" id="ARBA00022630"/>
    </source>
</evidence>
<geneLocation type="plasmid" evidence="16">
    <name>prb98</name>
</geneLocation>
<sequence>MLTNIFPNHPSPWETPEQHEFRLHTREFVAREVTDNQTRWAQQHQIDREVWKKLGDAGLLCPSIPEEFGGLGGNFGHEAIVQQELVFGLDTSIAHSVHSAIVAHYILAYGSDEQKCRWLPQMASGDLIGAIAMTEPTTGSDLQGIKTTARRDGADYVINGSKTFITNGSHCDLLIIVAKTDPGQGAKGISLIVAETANLPGFERGRVLEKIGGNGQDTRELAFVDMHVPAGNLLGDREGAGFSQLMNQLGQERLIIGVMAAAAAQTAVALATDYARERKAFGKPIIEFQNTRFVLAECKTDAFVGKTFIDYCIDDHIKRGLDSATASMAKLWCSEKQVEVIDRCLQIFGGYGFVMEYPIAQLYAAARVQKIYGGTNEIMKELIGRSL</sequence>
<evidence type="ECO:0000256" key="7">
    <source>
        <dbReference type="ARBA" id="ARBA00037085"/>
    </source>
</evidence>
<dbReference type="FunFam" id="2.40.110.10:FF:000002">
    <property type="entry name" value="Acyl-CoA dehydrogenase fadE12"/>
    <property type="match status" value="1"/>
</dbReference>
<dbReference type="Pfam" id="PF00441">
    <property type="entry name" value="Acyl-CoA_dh_1"/>
    <property type="match status" value="1"/>
</dbReference>
<dbReference type="Pfam" id="PF02770">
    <property type="entry name" value="Acyl-CoA_dh_M"/>
    <property type="match status" value="1"/>
</dbReference>
<dbReference type="GO" id="GO:0033539">
    <property type="term" value="P:fatty acid beta-oxidation using acyl-CoA dehydrogenase"/>
    <property type="evidence" value="ECO:0007669"/>
    <property type="project" value="TreeGrafter"/>
</dbReference>
<dbReference type="AlphaFoldDB" id="A0A2S2C775"/>
<evidence type="ECO:0000256" key="6">
    <source>
        <dbReference type="ARBA" id="ARBA00023002"/>
    </source>
</evidence>
<evidence type="ECO:0000256" key="10">
    <source>
        <dbReference type="ARBA" id="ARBA00052546"/>
    </source>
</evidence>
<organism evidence="15 16">
    <name type="scientific">Rhodococcus oxybenzonivorans</name>
    <dbReference type="NCBI Taxonomy" id="1990687"/>
    <lineage>
        <taxon>Bacteria</taxon>
        <taxon>Bacillati</taxon>
        <taxon>Actinomycetota</taxon>
        <taxon>Actinomycetes</taxon>
        <taxon>Mycobacteriales</taxon>
        <taxon>Nocardiaceae</taxon>
        <taxon>Rhodococcus</taxon>
    </lineage>
</organism>
<evidence type="ECO:0000256" key="2">
    <source>
        <dbReference type="ARBA" id="ARBA00005102"/>
    </source>
</evidence>
<evidence type="ECO:0000259" key="13">
    <source>
        <dbReference type="Pfam" id="PF02770"/>
    </source>
</evidence>
<keyword evidence="4 11" id="KW-0285">Flavoprotein</keyword>
<dbReference type="Gene3D" id="2.40.110.10">
    <property type="entry name" value="Butyryl-CoA Dehydrogenase, subunit A, domain 2"/>
    <property type="match status" value="1"/>
</dbReference>
<reference evidence="15 16" key="1">
    <citation type="submission" date="2017-05" db="EMBL/GenBank/DDBJ databases">
        <title>Isolation of Rhodococcus sp. S2-17 biodegrading of BP-3.</title>
        <authorList>
            <person name="Lee Y."/>
            <person name="Kim K.H."/>
            <person name="Chun B.H."/>
            <person name="Jung H.S."/>
            <person name="Jeon C.O."/>
        </authorList>
    </citation>
    <scope>NUCLEOTIDE SEQUENCE [LARGE SCALE GENOMIC DNA]</scope>
    <source>
        <strain evidence="15 16">S2-17</strain>
        <plasmid evidence="16">prb98</plasmid>
    </source>
</reference>
<dbReference type="SUPFAM" id="SSF47203">
    <property type="entry name" value="Acyl-CoA dehydrogenase C-terminal domain-like"/>
    <property type="match status" value="1"/>
</dbReference>
<gene>
    <name evidence="15" type="ORF">CBI38_34825</name>
</gene>
<comment type="function">
    <text evidence="7">Catalyzes the dehydrogenation at the alpha-beta position of ACP-bound acyl chains. This results in the introduction of a double bond in the lipidic chain, which is further transferred to the epsilon-amino group of lysine residue in the mycobactin core by MbtK.</text>
</comment>
<dbReference type="FunFam" id="1.20.140.10:FF:000001">
    <property type="entry name" value="Acyl-CoA dehydrogenase"/>
    <property type="match status" value="1"/>
</dbReference>
<proteinExistence type="inferred from homology"/>
<comment type="cofactor">
    <cofactor evidence="1 11">
        <name>FAD</name>
        <dbReference type="ChEBI" id="CHEBI:57692"/>
    </cofactor>
</comment>
<evidence type="ECO:0000256" key="8">
    <source>
        <dbReference type="ARBA" id="ARBA00040394"/>
    </source>
</evidence>
<evidence type="ECO:0000256" key="1">
    <source>
        <dbReference type="ARBA" id="ARBA00001974"/>
    </source>
</evidence>
<dbReference type="PANTHER" id="PTHR48083">
    <property type="entry name" value="MEDIUM-CHAIN SPECIFIC ACYL-COA DEHYDROGENASE, MITOCHONDRIAL-RELATED"/>
    <property type="match status" value="1"/>
</dbReference>
<dbReference type="InterPro" id="IPR036250">
    <property type="entry name" value="AcylCo_DH-like_C"/>
</dbReference>
<evidence type="ECO:0000256" key="5">
    <source>
        <dbReference type="ARBA" id="ARBA00022827"/>
    </source>
</evidence>
<comment type="similarity">
    <text evidence="3 11">Belongs to the acyl-CoA dehydrogenase family.</text>
</comment>
<comment type="catalytic activity">
    <reaction evidence="10">
        <text>a 2,3-saturated acyl-CoA + A = a 2,3-dehydroacyl-CoA + AH2</text>
        <dbReference type="Rhea" id="RHEA:48608"/>
        <dbReference type="ChEBI" id="CHEBI:13193"/>
        <dbReference type="ChEBI" id="CHEBI:17499"/>
        <dbReference type="ChEBI" id="CHEBI:60015"/>
        <dbReference type="ChEBI" id="CHEBI:65111"/>
    </reaction>
</comment>
<dbReference type="GO" id="GO:0005737">
    <property type="term" value="C:cytoplasm"/>
    <property type="evidence" value="ECO:0007669"/>
    <property type="project" value="TreeGrafter"/>
</dbReference>
<dbReference type="PANTHER" id="PTHR48083:SF20">
    <property type="entry name" value="LONG-CHAIN SPECIFIC ACYL-COA DEHYDROGENASE, MITOCHONDRIAL"/>
    <property type="match status" value="1"/>
</dbReference>
<dbReference type="Pfam" id="PF02771">
    <property type="entry name" value="Acyl-CoA_dh_N"/>
    <property type="match status" value="1"/>
</dbReference>
<evidence type="ECO:0000256" key="3">
    <source>
        <dbReference type="ARBA" id="ARBA00009347"/>
    </source>
</evidence>
<evidence type="ECO:0000313" key="15">
    <source>
        <dbReference type="EMBL" id="AWK76715.1"/>
    </source>
</evidence>
<dbReference type="InterPro" id="IPR046373">
    <property type="entry name" value="Acyl-CoA_Oxase/DH_mid-dom_sf"/>
</dbReference>
<dbReference type="InterPro" id="IPR013786">
    <property type="entry name" value="AcylCoA_DH/ox_N"/>
</dbReference>
<feature type="domain" description="Acyl-CoA dehydrogenase/oxidase N-terminal" evidence="14">
    <location>
        <begin position="15"/>
        <end position="126"/>
    </location>
</feature>
<evidence type="ECO:0000259" key="12">
    <source>
        <dbReference type="Pfam" id="PF00441"/>
    </source>
</evidence>
<keyword evidence="6 11" id="KW-0560">Oxidoreductase</keyword>
<dbReference type="GO" id="GO:0003995">
    <property type="term" value="F:acyl-CoA dehydrogenase activity"/>
    <property type="evidence" value="ECO:0007669"/>
    <property type="project" value="TreeGrafter"/>
</dbReference>
<comment type="pathway">
    <text evidence="2">Siderophore biosynthesis; mycobactin biosynthesis.</text>
</comment>
<dbReference type="RefSeq" id="WP_109336140.1">
    <property type="nucleotide sequence ID" value="NZ_CP021355.1"/>
</dbReference>
<dbReference type="GO" id="GO:0050660">
    <property type="term" value="F:flavin adenine dinucleotide binding"/>
    <property type="evidence" value="ECO:0007669"/>
    <property type="project" value="InterPro"/>
</dbReference>
<dbReference type="InterPro" id="IPR037069">
    <property type="entry name" value="AcylCoA_DH/ox_N_sf"/>
</dbReference>
<dbReference type="InterPro" id="IPR009100">
    <property type="entry name" value="AcylCoA_DH/oxidase_NM_dom_sf"/>
</dbReference>
<keyword evidence="5 11" id="KW-0274">FAD</keyword>
<protein>
    <recommendedName>
        <fullName evidence="8">Acyl-[acyl-carrier-protein] dehydrogenase MbtN</fullName>
    </recommendedName>
    <alternativeName>
        <fullName evidence="9">Mycobactin synthase protein N</fullName>
    </alternativeName>
</protein>
<feature type="domain" description="Acyl-CoA dehydrogenase/oxidase C-terminal" evidence="12">
    <location>
        <begin position="239"/>
        <end position="387"/>
    </location>
</feature>
<evidence type="ECO:0000313" key="16">
    <source>
        <dbReference type="Proteomes" id="UP000245711"/>
    </source>
</evidence>
<keyword evidence="15" id="KW-0614">Plasmid</keyword>
<dbReference type="InterPro" id="IPR006091">
    <property type="entry name" value="Acyl-CoA_Oxase/DH_mid-dom"/>
</dbReference>
<evidence type="ECO:0000259" key="14">
    <source>
        <dbReference type="Pfam" id="PF02771"/>
    </source>
</evidence>
<dbReference type="OrthoDB" id="8876745at2"/>
<accession>A0A2S2C775</accession>
<dbReference type="EMBL" id="CP021355">
    <property type="protein sequence ID" value="AWK76715.1"/>
    <property type="molecule type" value="Genomic_DNA"/>
</dbReference>
<evidence type="ECO:0000256" key="11">
    <source>
        <dbReference type="RuleBase" id="RU362125"/>
    </source>
</evidence>